<gene>
    <name evidence="2" type="ORF">NEZAVI_LOCUS13522</name>
</gene>
<name>A0A9P0HM77_NEZVI</name>
<accession>A0A9P0HM77</accession>
<dbReference type="EMBL" id="OV725082">
    <property type="protein sequence ID" value="CAH1405285.1"/>
    <property type="molecule type" value="Genomic_DNA"/>
</dbReference>
<keyword evidence="3" id="KW-1185">Reference proteome</keyword>
<feature type="region of interest" description="Disordered" evidence="1">
    <location>
        <begin position="21"/>
        <end position="122"/>
    </location>
</feature>
<evidence type="ECO:0000313" key="3">
    <source>
        <dbReference type="Proteomes" id="UP001152798"/>
    </source>
</evidence>
<feature type="compositionally biased region" description="Acidic residues" evidence="1">
    <location>
        <begin position="58"/>
        <end position="76"/>
    </location>
</feature>
<dbReference type="AlphaFoldDB" id="A0A9P0HM77"/>
<evidence type="ECO:0000256" key="1">
    <source>
        <dbReference type="SAM" id="MobiDB-lite"/>
    </source>
</evidence>
<organism evidence="2 3">
    <name type="scientific">Nezara viridula</name>
    <name type="common">Southern green stink bug</name>
    <name type="synonym">Cimex viridulus</name>
    <dbReference type="NCBI Taxonomy" id="85310"/>
    <lineage>
        <taxon>Eukaryota</taxon>
        <taxon>Metazoa</taxon>
        <taxon>Ecdysozoa</taxon>
        <taxon>Arthropoda</taxon>
        <taxon>Hexapoda</taxon>
        <taxon>Insecta</taxon>
        <taxon>Pterygota</taxon>
        <taxon>Neoptera</taxon>
        <taxon>Paraneoptera</taxon>
        <taxon>Hemiptera</taxon>
        <taxon>Heteroptera</taxon>
        <taxon>Panheteroptera</taxon>
        <taxon>Pentatomomorpha</taxon>
        <taxon>Pentatomoidea</taxon>
        <taxon>Pentatomidae</taxon>
        <taxon>Pentatominae</taxon>
        <taxon>Nezara</taxon>
    </lineage>
</organism>
<dbReference type="OrthoDB" id="6775764at2759"/>
<reference evidence="2" key="1">
    <citation type="submission" date="2022-01" db="EMBL/GenBank/DDBJ databases">
        <authorList>
            <person name="King R."/>
        </authorList>
    </citation>
    <scope>NUCLEOTIDE SEQUENCE</scope>
</reference>
<dbReference type="Proteomes" id="UP001152798">
    <property type="component" value="Chromosome 6"/>
</dbReference>
<protein>
    <submittedName>
        <fullName evidence="2">Uncharacterized protein</fullName>
    </submittedName>
</protein>
<proteinExistence type="predicted"/>
<sequence>MLSILESKEIDDSISMNATAEDLLHTVPNTGAGEGVPLQQVPDEAAEDRDRPRALPDGEADQDLVPEPEDEVEEGAQDGLDERHPLPLPHVPALRESLPVHAPDHLTSFRHAQQPRPLAGEV</sequence>
<evidence type="ECO:0000313" key="2">
    <source>
        <dbReference type="EMBL" id="CAH1405285.1"/>
    </source>
</evidence>